<keyword evidence="3 6" id="KW-0863">Zinc-finger</keyword>
<dbReference type="PROSITE" id="PS50157">
    <property type="entry name" value="ZINC_FINGER_C2H2_2"/>
    <property type="match status" value="1"/>
</dbReference>
<evidence type="ECO:0000256" key="4">
    <source>
        <dbReference type="ARBA" id="ARBA00022833"/>
    </source>
</evidence>
<evidence type="ECO:0000259" key="9">
    <source>
        <dbReference type="PROSITE" id="PS50296"/>
    </source>
</evidence>
<feature type="compositionally biased region" description="Low complexity" evidence="7">
    <location>
        <begin position="530"/>
        <end position="549"/>
    </location>
</feature>
<sequence>MTTVRRGPLPPCGFLVQAEKGVLPIDVEKRAKGKKVTLISNVQGNAHALCTALTTLLGVGGTTHARGPKSDVEVQGEQVERVSRALKQLGCVRGLPPSKESAVVVVQRDCAYDGVLGEARRKARHKEQMLEVPEPPLDAPCRRWHGDWMYCRGQCVQTDCTDVWLNYTRDPPMWAAPVGYIALDTALHRLGMLSEIGDSAKEWIKMQAKLAGDAAQKRQFAPTVDLWASTAPSSKRIVEREFVCEDCGAVFGLAKTLKKHRQHHQSVTPAAWPPVNEISSWRSGTKEQNEAYEAELLWEIPSKGGDWAYDEYEVEEYQAPPAASLGSFMTLAKVNRKRPAKGSKVQNTAGTAMTVCLACPVCGDRFPEDVIDEHVDVCLAQPRTDRVEDAFLGDNSVIPPELLESLLDLELSDAAVESFWCRYEGAAVGGAPPREAFLVALEATLDTDGGKVAVDICDPHQGDPEEQEWRLAGGSRPEKKRAPSEQHSKAPAIPGVKTAEPRKTRFNQRAFRSPKKPSQETNIEGPSPEPSISTPAPPSSKSSTSLSPPENTRTWLQRELCGLLGATDGEAIYAGIEVIMNNGDEDCRENAMVVLESVLPDGHDALVDEFRRRVGI</sequence>
<proteinExistence type="predicted"/>
<dbReference type="SMART" id="SM00734">
    <property type="entry name" value="ZnF_Rad18"/>
    <property type="match status" value="1"/>
</dbReference>
<feature type="domain" description="C2H2-type" evidence="8">
    <location>
        <begin position="242"/>
        <end position="269"/>
    </location>
</feature>
<dbReference type="GO" id="GO:0006281">
    <property type="term" value="P:DNA repair"/>
    <property type="evidence" value="ECO:0007669"/>
    <property type="project" value="UniProtKB-KW"/>
</dbReference>
<evidence type="ECO:0000313" key="10">
    <source>
        <dbReference type="EMBL" id="CAD8839856.1"/>
    </source>
</evidence>
<organism evidence="10">
    <name type="scientific">Noctiluca scintillans</name>
    <name type="common">Sea sparkle</name>
    <name type="synonym">Red tide dinoflagellate</name>
    <dbReference type="NCBI Taxonomy" id="2966"/>
    <lineage>
        <taxon>Eukaryota</taxon>
        <taxon>Sar</taxon>
        <taxon>Alveolata</taxon>
        <taxon>Dinophyceae</taxon>
        <taxon>Noctilucales</taxon>
        <taxon>Noctilucaceae</taxon>
        <taxon>Noctiluca</taxon>
    </lineage>
</organism>
<evidence type="ECO:0000256" key="7">
    <source>
        <dbReference type="SAM" id="MobiDB-lite"/>
    </source>
</evidence>
<dbReference type="PROSITE" id="PS50296">
    <property type="entry name" value="SUI1"/>
    <property type="match status" value="1"/>
</dbReference>
<dbReference type="GO" id="GO:0003677">
    <property type="term" value="F:DNA binding"/>
    <property type="evidence" value="ECO:0007669"/>
    <property type="project" value="InterPro"/>
</dbReference>
<dbReference type="InterPro" id="IPR036877">
    <property type="entry name" value="SUI1_dom_sf"/>
</dbReference>
<keyword evidence="5" id="KW-0234">DNA repair</keyword>
<dbReference type="GO" id="GO:0008270">
    <property type="term" value="F:zinc ion binding"/>
    <property type="evidence" value="ECO:0007669"/>
    <property type="project" value="UniProtKB-KW"/>
</dbReference>
<evidence type="ECO:0000256" key="6">
    <source>
        <dbReference type="PROSITE-ProRule" id="PRU00042"/>
    </source>
</evidence>
<dbReference type="Gene3D" id="3.30.160.60">
    <property type="entry name" value="Classic Zinc Finger"/>
    <property type="match status" value="1"/>
</dbReference>
<evidence type="ECO:0000256" key="3">
    <source>
        <dbReference type="ARBA" id="ARBA00022771"/>
    </source>
</evidence>
<feature type="region of interest" description="Disordered" evidence="7">
    <location>
        <begin position="452"/>
        <end position="552"/>
    </location>
</feature>
<dbReference type="GO" id="GO:0003743">
    <property type="term" value="F:translation initiation factor activity"/>
    <property type="evidence" value="ECO:0007669"/>
    <property type="project" value="InterPro"/>
</dbReference>
<dbReference type="InterPro" id="IPR001950">
    <property type="entry name" value="SUI1"/>
</dbReference>
<gene>
    <name evidence="10" type="ORF">NSCI0253_LOCUS14204</name>
</gene>
<dbReference type="EMBL" id="HBFQ01020315">
    <property type="protein sequence ID" value="CAD8839856.1"/>
    <property type="molecule type" value="Transcribed_RNA"/>
</dbReference>
<dbReference type="InterPro" id="IPR006642">
    <property type="entry name" value="Rad18_UBZ4"/>
</dbReference>
<evidence type="ECO:0000256" key="2">
    <source>
        <dbReference type="ARBA" id="ARBA00022763"/>
    </source>
</evidence>
<name>A0A7S1A1Q5_NOCSC</name>
<reference evidence="10" key="1">
    <citation type="submission" date="2021-01" db="EMBL/GenBank/DDBJ databases">
        <authorList>
            <person name="Corre E."/>
            <person name="Pelletier E."/>
            <person name="Niang G."/>
            <person name="Scheremetjew M."/>
            <person name="Finn R."/>
            <person name="Kale V."/>
            <person name="Holt S."/>
            <person name="Cochrane G."/>
            <person name="Meng A."/>
            <person name="Brown T."/>
            <person name="Cohen L."/>
        </authorList>
    </citation>
    <scope>NUCLEOTIDE SEQUENCE</scope>
</reference>
<evidence type="ECO:0008006" key="11">
    <source>
        <dbReference type="Google" id="ProtNLM"/>
    </source>
</evidence>
<dbReference type="SUPFAM" id="SSF55159">
    <property type="entry name" value="eIF1-like"/>
    <property type="match status" value="1"/>
</dbReference>
<dbReference type="PROSITE" id="PS00028">
    <property type="entry name" value="ZINC_FINGER_C2H2_1"/>
    <property type="match status" value="1"/>
</dbReference>
<dbReference type="InterPro" id="IPR013087">
    <property type="entry name" value="Znf_C2H2_type"/>
</dbReference>
<evidence type="ECO:0000256" key="5">
    <source>
        <dbReference type="ARBA" id="ARBA00023204"/>
    </source>
</evidence>
<feature type="domain" description="SUI1" evidence="9">
    <location>
        <begin position="23"/>
        <end position="90"/>
    </location>
</feature>
<keyword evidence="2" id="KW-0227">DNA damage</keyword>
<keyword evidence="4" id="KW-0862">Zinc</keyword>
<dbReference type="Pfam" id="PF01253">
    <property type="entry name" value="SUI1"/>
    <property type="match status" value="1"/>
</dbReference>
<dbReference type="AlphaFoldDB" id="A0A7S1A1Q5"/>
<keyword evidence="1" id="KW-0479">Metal-binding</keyword>
<evidence type="ECO:0000259" key="8">
    <source>
        <dbReference type="PROSITE" id="PS50157"/>
    </source>
</evidence>
<protein>
    <recommendedName>
        <fullName evidence="11">C2H2-type domain-containing protein</fullName>
    </recommendedName>
</protein>
<feature type="compositionally biased region" description="Basic and acidic residues" evidence="7">
    <location>
        <begin position="476"/>
        <end position="488"/>
    </location>
</feature>
<dbReference type="Gene3D" id="3.30.780.10">
    <property type="entry name" value="SUI1-like domain"/>
    <property type="match status" value="1"/>
</dbReference>
<accession>A0A7S1A1Q5</accession>
<feature type="compositionally biased region" description="Basic and acidic residues" evidence="7">
    <location>
        <begin position="457"/>
        <end position="469"/>
    </location>
</feature>
<evidence type="ECO:0000256" key="1">
    <source>
        <dbReference type="ARBA" id="ARBA00022723"/>
    </source>
</evidence>